<proteinExistence type="predicted"/>
<name>A0A1H8EJK3_9ACTN</name>
<reference evidence="2 3" key="1">
    <citation type="submission" date="2016-10" db="EMBL/GenBank/DDBJ databases">
        <authorList>
            <person name="de Groot N.N."/>
        </authorList>
    </citation>
    <scope>NUCLEOTIDE SEQUENCE [LARGE SCALE GENOMIC DNA]</scope>
    <source>
        <strain evidence="2 3">CGMCC 4.2026</strain>
    </source>
</reference>
<dbReference type="STRING" id="310780.SAMN05216267_1002244"/>
<protein>
    <submittedName>
        <fullName evidence="2">Uncharacterized protein</fullName>
    </submittedName>
</protein>
<feature type="compositionally biased region" description="Basic residues" evidence="1">
    <location>
        <begin position="69"/>
        <end position="78"/>
    </location>
</feature>
<feature type="compositionally biased region" description="Basic and acidic residues" evidence="1">
    <location>
        <begin position="28"/>
        <end position="68"/>
    </location>
</feature>
<gene>
    <name evidence="2" type="ORF">SAMN05216267_1002244</name>
</gene>
<dbReference type="AlphaFoldDB" id="A0A1H8EJK3"/>
<feature type="region of interest" description="Disordered" evidence="1">
    <location>
        <begin position="1"/>
        <end position="100"/>
    </location>
</feature>
<organism evidence="2 3">
    <name type="scientific">Actinacidiphila rubida</name>
    <dbReference type="NCBI Taxonomy" id="310780"/>
    <lineage>
        <taxon>Bacteria</taxon>
        <taxon>Bacillati</taxon>
        <taxon>Actinomycetota</taxon>
        <taxon>Actinomycetes</taxon>
        <taxon>Kitasatosporales</taxon>
        <taxon>Streptomycetaceae</taxon>
        <taxon>Actinacidiphila</taxon>
    </lineage>
</organism>
<accession>A0A1H8EJK3</accession>
<dbReference type="EMBL" id="FODD01000002">
    <property type="protein sequence ID" value="SEN19652.1"/>
    <property type="molecule type" value="Genomic_DNA"/>
</dbReference>
<sequence length="402" mass="43168">MWHMTTAPPPPREEDDEPSDLPDTVWEEFARDTAAKIRSDAPKEPSARARMVTERLRREDADAQERARAAKPRGRRQKRQEPEGWRTGPAWREMQRGERGPWRDRIRTPAIVAAVAVLALIAVNPSGARSLVLGHGHSSGSDETSSTGTPLPPETATPTAAPTVAAEPDAPTPSHPFAGSPALQWADGAAGIVLPHPAPAGDLTAKQVAAVLRTTKAFLVATNLDPEELRGGYPTAALRLTDPVNGVRAMMTADLRSPSAKADPTVWFTRYNPAHFRLVGSVVKVRGRMTFARADHGAVRVRTDYSYVYAFTQAGDPHGTVARLIVRRELDTQWYPHSDPGKVQIVAQGAEFGGSGCGFVDGYLHPYFGGTPGAAPTGPATDPYDRTKSLAKAGSCGTVSRT</sequence>
<feature type="compositionally biased region" description="Low complexity" evidence="1">
    <location>
        <begin position="156"/>
        <end position="169"/>
    </location>
</feature>
<keyword evidence="3" id="KW-1185">Reference proteome</keyword>
<feature type="region of interest" description="Disordered" evidence="1">
    <location>
        <begin position="133"/>
        <end position="181"/>
    </location>
</feature>
<evidence type="ECO:0000313" key="2">
    <source>
        <dbReference type="EMBL" id="SEN19652.1"/>
    </source>
</evidence>
<feature type="compositionally biased region" description="Low complexity" evidence="1">
    <location>
        <begin position="134"/>
        <end position="149"/>
    </location>
</feature>
<evidence type="ECO:0000313" key="3">
    <source>
        <dbReference type="Proteomes" id="UP000181951"/>
    </source>
</evidence>
<dbReference type="Proteomes" id="UP000181951">
    <property type="component" value="Unassembled WGS sequence"/>
</dbReference>
<evidence type="ECO:0000256" key="1">
    <source>
        <dbReference type="SAM" id="MobiDB-lite"/>
    </source>
</evidence>